<feature type="compositionally biased region" description="Polar residues" evidence="1">
    <location>
        <begin position="76"/>
        <end position="87"/>
    </location>
</feature>
<evidence type="ECO:0000313" key="3">
    <source>
        <dbReference type="WBParaSite" id="PDA_v2.g26987.t1"/>
    </source>
</evidence>
<feature type="compositionally biased region" description="Low complexity" evidence="1">
    <location>
        <begin position="54"/>
        <end position="75"/>
    </location>
</feature>
<evidence type="ECO:0000313" key="2">
    <source>
        <dbReference type="Proteomes" id="UP000887578"/>
    </source>
</evidence>
<feature type="region of interest" description="Disordered" evidence="1">
    <location>
        <begin position="36"/>
        <end position="90"/>
    </location>
</feature>
<feature type="compositionally biased region" description="Polar residues" evidence="1">
    <location>
        <begin position="40"/>
        <end position="53"/>
    </location>
</feature>
<evidence type="ECO:0000256" key="1">
    <source>
        <dbReference type="SAM" id="MobiDB-lite"/>
    </source>
</evidence>
<proteinExistence type="predicted"/>
<dbReference type="Proteomes" id="UP000887578">
    <property type="component" value="Unplaced"/>
</dbReference>
<protein>
    <submittedName>
        <fullName evidence="3">Uncharacterized protein</fullName>
    </submittedName>
</protein>
<name>A0A914QCF1_9BILA</name>
<sequence length="130" mass="14275">MYYPSQNIQQNGFTNNYSAFPGVFCYETAPTISFPPFDISNGNDSTTDYSNLPSSSFTTSSNTKSSKVEVTSSSFAKNETQTKSENVIPSEMDELPVKSVESVSSALLKFIDSIKSSREESSPKTEEPCF</sequence>
<accession>A0A914QCF1</accession>
<keyword evidence="2" id="KW-1185">Reference proteome</keyword>
<organism evidence="2 3">
    <name type="scientific">Panagrolaimus davidi</name>
    <dbReference type="NCBI Taxonomy" id="227884"/>
    <lineage>
        <taxon>Eukaryota</taxon>
        <taxon>Metazoa</taxon>
        <taxon>Ecdysozoa</taxon>
        <taxon>Nematoda</taxon>
        <taxon>Chromadorea</taxon>
        <taxon>Rhabditida</taxon>
        <taxon>Tylenchina</taxon>
        <taxon>Panagrolaimomorpha</taxon>
        <taxon>Panagrolaimoidea</taxon>
        <taxon>Panagrolaimidae</taxon>
        <taxon>Panagrolaimus</taxon>
    </lineage>
</organism>
<dbReference type="WBParaSite" id="PDA_v2.g26987.t1">
    <property type="protein sequence ID" value="PDA_v2.g26987.t1"/>
    <property type="gene ID" value="PDA_v2.g26987"/>
</dbReference>
<dbReference type="AlphaFoldDB" id="A0A914QCF1"/>
<reference evidence="3" key="1">
    <citation type="submission" date="2022-11" db="UniProtKB">
        <authorList>
            <consortium name="WormBaseParasite"/>
        </authorList>
    </citation>
    <scope>IDENTIFICATION</scope>
</reference>